<dbReference type="PROSITE" id="PS50111">
    <property type="entry name" value="CHEMOTAXIS_TRANSDUC_2"/>
    <property type="match status" value="1"/>
</dbReference>
<evidence type="ECO:0000256" key="7">
    <source>
        <dbReference type="PROSITE-ProRule" id="PRU00284"/>
    </source>
</evidence>
<dbReference type="InterPro" id="IPR004089">
    <property type="entry name" value="MCPsignal_dom"/>
</dbReference>
<dbReference type="OrthoDB" id="2489132at2"/>
<feature type="domain" description="Methyl-accepting transducer" evidence="9">
    <location>
        <begin position="226"/>
        <end position="462"/>
    </location>
</feature>
<protein>
    <submittedName>
        <fullName evidence="10">Methyl-accepting chemotaxis protein</fullName>
    </submittedName>
</protein>
<dbReference type="FunFam" id="1.10.287.950:FF:000001">
    <property type="entry name" value="Methyl-accepting chemotaxis sensory transducer"/>
    <property type="match status" value="1"/>
</dbReference>
<dbReference type="EMBL" id="BAEN01000076">
    <property type="protein sequence ID" value="GAC16982.1"/>
    <property type="molecule type" value="Genomic_DNA"/>
</dbReference>
<feature type="transmembrane region" description="Helical" evidence="8">
    <location>
        <begin position="12"/>
        <end position="31"/>
    </location>
</feature>
<dbReference type="SMART" id="SM00283">
    <property type="entry name" value="MA"/>
    <property type="match status" value="1"/>
</dbReference>
<evidence type="ECO:0000259" key="9">
    <source>
        <dbReference type="PROSITE" id="PS50111"/>
    </source>
</evidence>
<proteinExistence type="inferred from homology"/>
<evidence type="ECO:0000256" key="5">
    <source>
        <dbReference type="ARBA" id="ARBA00023224"/>
    </source>
</evidence>
<organism evidence="10 11">
    <name type="scientific">Aliiglaciecola lipolytica E3</name>
    <dbReference type="NCBI Taxonomy" id="1127673"/>
    <lineage>
        <taxon>Bacteria</taxon>
        <taxon>Pseudomonadati</taxon>
        <taxon>Pseudomonadota</taxon>
        <taxon>Gammaproteobacteria</taxon>
        <taxon>Alteromonadales</taxon>
        <taxon>Alteromonadaceae</taxon>
        <taxon>Aliiglaciecola</taxon>
    </lineage>
</organism>
<dbReference type="eggNOG" id="COG0840">
    <property type="taxonomic scope" value="Bacteria"/>
</dbReference>
<dbReference type="GO" id="GO:0006935">
    <property type="term" value="P:chemotaxis"/>
    <property type="evidence" value="ECO:0007669"/>
    <property type="project" value="UniProtKB-ARBA"/>
</dbReference>
<evidence type="ECO:0000313" key="10">
    <source>
        <dbReference type="EMBL" id="GAC16982.1"/>
    </source>
</evidence>
<dbReference type="PANTHER" id="PTHR32089">
    <property type="entry name" value="METHYL-ACCEPTING CHEMOTAXIS PROTEIN MCPB"/>
    <property type="match status" value="1"/>
</dbReference>
<evidence type="ECO:0000256" key="1">
    <source>
        <dbReference type="ARBA" id="ARBA00004141"/>
    </source>
</evidence>
<dbReference type="Gene3D" id="1.10.287.950">
    <property type="entry name" value="Methyl-accepting chemotaxis protein"/>
    <property type="match status" value="1"/>
</dbReference>
<dbReference type="Pfam" id="PF00015">
    <property type="entry name" value="MCPsignal"/>
    <property type="match status" value="1"/>
</dbReference>
<dbReference type="SUPFAM" id="SSF58104">
    <property type="entry name" value="Methyl-accepting chemotaxis protein (MCP) signaling domain"/>
    <property type="match status" value="1"/>
</dbReference>
<keyword evidence="5 7" id="KW-0807">Transducer</keyword>
<reference evidence="10 11" key="1">
    <citation type="journal article" date="2017" name="Antonie Van Leeuwenhoek">
        <title>Rhizobium rhizosphaerae sp. nov., a novel species isolated from rice rhizosphere.</title>
        <authorList>
            <person name="Zhao J.J."/>
            <person name="Zhang J."/>
            <person name="Zhang R.J."/>
            <person name="Zhang C.W."/>
            <person name="Yin H.Q."/>
            <person name="Zhang X.X."/>
        </authorList>
    </citation>
    <scope>NUCLEOTIDE SEQUENCE [LARGE SCALE GENOMIC DNA]</scope>
    <source>
        <strain evidence="10 11">E3</strain>
    </source>
</reference>
<evidence type="ECO:0000256" key="4">
    <source>
        <dbReference type="ARBA" id="ARBA00023136"/>
    </source>
</evidence>
<dbReference type="PANTHER" id="PTHR32089:SF119">
    <property type="entry name" value="METHYL-ACCEPTING CHEMOTAXIS PROTEIN CTPL"/>
    <property type="match status" value="1"/>
</dbReference>
<comment type="subcellular location">
    <subcellularLocation>
        <location evidence="1">Membrane</location>
        <topology evidence="1">Multi-pass membrane protein</topology>
    </subcellularLocation>
</comment>
<dbReference type="Proteomes" id="UP000006334">
    <property type="component" value="Unassembled WGS sequence"/>
</dbReference>
<sequence>MNSSNKPWISNANRVVSIVLPILLLISFAIAPIYGTWLEALLVGIPATAIPLLMFKKHAQTEITQHIVAISFMLFSALHIQQMHGLVEMHFGIFVLMSFLAFYQNWRIFITAVIVVAVHHLSFYVLQKSGAPLFIMQDEYLLLTLLLVHAAYAIAQGGILAWMSKSNAQNTIAADDLLKGVNGIALESGKFNLNNRASNHSVSPSIIAFNRLIDSFENIVNEVETFGKSIDQNASSTKAASNELQDFKQIVNKEIDAIANSSEHLSHSASTMSHQAMETYKGASGAKHDTQQAQTAMTNANSEVNKLVNNISKTSKSIEDLAQECDSISSVLETIQSIADQTNLLALNAAIEAARAGEQGRGFAVVADEVRQLASRTKASTGEVNEIMARLLSSSKQSSAFMQECMTLGNTTSKQAESALALMQNVQVNIEHVDNVTNGLKDAVEEQTKVIDTIAVSVKQLSHISNQEAALVRSVSDETHGLEHISNELMQSLNKFR</sequence>
<evidence type="ECO:0000256" key="8">
    <source>
        <dbReference type="SAM" id="Phobius"/>
    </source>
</evidence>
<comment type="caution">
    <text evidence="10">The sequence shown here is derived from an EMBL/GenBank/DDBJ whole genome shotgun (WGS) entry which is preliminary data.</text>
</comment>
<dbReference type="RefSeq" id="WP_008846784.1">
    <property type="nucleotide sequence ID" value="NZ_BAEN01000076.1"/>
</dbReference>
<keyword evidence="4 8" id="KW-0472">Membrane</keyword>
<gene>
    <name evidence="10" type="primary">mcp</name>
    <name evidence="10" type="ORF">GLIP_4371</name>
</gene>
<dbReference type="GO" id="GO:0016020">
    <property type="term" value="C:membrane"/>
    <property type="evidence" value="ECO:0007669"/>
    <property type="project" value="UniProtKB-SubCell"/>
</dbReference>
<evidence type="ECO:0000256" key="6">
    <source>
        <dbReference type="ARBA" id="ARBA00029447"/>
    </source>
</evidence>
<keyword evidence="2 8" id="KW-0812">Transmembrane</keyword>
<keyword evidence="11" id="KW-1185">Reference proteome</keyword>
<accession>K6YFQ0</accession>
<evidence type="ECO:0000313" key="11">
    <source>
        <dbReference type="Proteomes" id="UP000006334"/>
    </source>
</evidence>
<keyword evidence="3 8" id="KW-1133">Transmembrane helix</keyword>
<name>K6YFQ0_9ALTE</name>
<dbReference type="STRING" id="1127673.GLIP_4371"/>
<dbReference type="AlphaFoldDB" id="K6YFQ0"/>
<feature type="transmembrane region" description="Helical" evidence="8">
    <location>
        <begin position="106"/>
        <end position="127"/>
    </location>
</feature>
<evidence type="ECO:0000256" key="2">
    <source>
        <dbReference type="ARBA" id="ARBA00022692"/>
    </source>
</evidence>
<evidence type="ECO:0000256" key="3">
    <source>
        <dbReference type="ARBA" id="ARBA00022989"/>
    </source>
</evidence>
<dbReference type="GO" id="GO:0007165">
    <property type="term" value="P:signal transduction"/>
    <property type="evidence" value="ECO:0007669"/>
    <property type="project" value="UniProtKB-KW"/>
</dbReference>
<comment type="similarity">
    <text evidence="6">Belongs to the methyl-accepting chemotaxis (MCP) protein family.</text>
</comment>
<feature type="transmembrane region" description="Helical" evidence="8">
    <location>
        <begin position="139"/>
        <end position="163"/>
    </location>
</feature>